<evidence type="ECO:0000256" key="1">
    <source>
        <dbReference type="SAM" id="Phobius"/>
    </source>
</evidence>
<evidence type="ECO:0000313" key="3">
    <source>
        <dbReference type="Proteomes" id="UP000281261"/>
    </source>
</evidence>
<dbReference type="Proteomes" id="UP000281261">
    <property type="component" value="Unassembled WGS sequence"/>
</dbReference>
<sequence length="93" mass="10223">MKNQTSQYWFQTRIFRIMLMVAAAVAVVLIVMFSEQIGDLLKQEPSKAGTTIELDSSNLPLGSTEGDLMIVEPSGNTPIRLELAPWAQGPSDQ</sequence>
<comment type="caution">
    <text evidence="2">The sequence shown here is derived from an EMBL/GenBank/DDBJ whole genome shotgun (WGS) entry which is preliminary data.</text>
</comment>
<proteinExistence type="predicted"/>
<keyword evidence="1" id="KW-1133">Transmembrane helix</keyword>
<name>A0A420ZCT6_UNCK3</name>
<evidence type="ECO:0000313" key="2">
    <source>
        <dbReference type="EMBL" id="RLC37302.1"/>
    </source>
</evidence>
<feature type="transmembrane region" description="Helical" evidence="1">
    <location>
        <begin position="14"/>
        <end position="33"/>
    </location>
</feature>
<keyword evidence="1" id="KW-0472">Membrane</keyword>
<reference evidence="2 3" key="1">
    <citation type="submission" date="2018-06" db="EMBL/GenBank/DDBJ databases">
        <title>Extensive metabolic versatility and redundancy in microbially diverse, dynamic hydrothermal sediments.</title>
        <authorList>
            <person name="Dombrowski N."/>
            <person name="Teske A."/>
            <person name="Baker B.J."/>
        </authorList>
    </citation>
    <scope>NUCLEOTIDE SEQUENCE [LARGE SCALE GENOMIC DNA]</scope>
    <source>
        <strain evidence="2">B79_G16</strain>
    </source>
</reference>
<keyword evidence="1" id="KW-0812">Transmembrane</keyword>
<gene>
    <name evidence="2" type="ORF">DRH29_02315</name>
</gene>
<accession>A0A420ZCT6</accession>
<dbReference type="EMBL" id="QMNG01000006">
    <property type="protein sequence ID" value="RLC37302.1"/>
    <property type="molecule type" value="Genomic_DNA"/>
</dbReference>
<protein>
    <submittedName>
        <fullName evidence="2">Uncharacterized protein</fullName>
    </submittedName>
</protein>
<dbReference type="AlphaFoldDB" id="A0A420ZCT6"/>
<organism evidence="2 3">
    <name type="scientific">candidate division Kazan bacterium</name>
    <dbReference type="NCBI Taxonomy" id="2202143"/>
    <lineage>
        <taxon>Bacteria</taxon>
        <taxon>Bacteria division Kazan-3B-28</taxon>
    </lineage>
</organism>